<dbReference type="SUPFAM" id="SSF53474">
    <property type="entry name" value="alpha/beta-Hydrolases"/>
    <property type="match status" value="1"/>
</dbReference>
<dbReference type="GO" id="GO:0004301">
    <property type="term" value="F:epoxide hydrolase activity"/>
    <property type="evidence" value="ECO:0007669"/>
    <property type="project" value="TreeGrafter"/>
</dbReference>
<dbReference type="InterPro" id="IPR000073">
    <property type="entry name" value="AB_hydrolase_1"/>
</dbReference>
<evidence type="ECO:0000256" key="1">
    <source>
        <dbReference type="ARBA" id="ARBA00022801"/>
    </source>
</evidence>
<dbReference type="AlphaFoldDB" id="A0A4R0RSU3"/>
<protein>
    <recommendedName>
        <fullName evidence="2">AB hydrolase-1 domain-containing protein</fullName>
    </recommendedName>
</protein>
<evidence type="ECO:0000313" key="4">
    <source>
        <dbReference type="Proteomes" id="UP000292702"/>
    </source>
</evidence>
<dbReference type="OrthoDB" id="6431331at2759"/>
<reference evidence="3 4" key="1">
    <citation type="submission" date="2018-11" db="EMBL/GenBank/DDBJ databases">
        <title>Genome assembly of Steccherinum ochraceum LE-BIN_3174, the white-rot fungus of the Steccherinaceae family (The Residual Polyporoid clade, Polyporales, Basidiomycota).</title>
        <authorList>
            <person name="Fedorova T.V."/>
            <person name="Glazunova O.A."/>
            <person name="Landesman E.O."/>
            <person name="Moiseenko K.V."/>
            <person name="Psurtseva N.V."/>
            <person name="Savinova O.S."/>
            <person name="Shakhova N.V."/>
            <person name="Tyazhelova T.V."/>
            <person name="Vasina D.V."/>
        </authorList>
    </citation>
    <scope>NUCLEOTIDE SEQUENCE [LARGE SCALE GENOMIC DNA]</scope>
    <source>
        <strain evidence="3 4">LE-BIN_3174</strain>
    </source>
</reference>
<evidence type="ECO:0000313" key="3">
    <source>
        <dbReference type="EMBL" id="TCD68589.1"/>
    </source>
</evidence>
<accession>A0A4R0RSU3</accession>
<name>A0A4R0RSU3_9APHY</name>
<dbReference type="Proteomes" id="UP000292702">
    <property type="component" value="Unassembled WGS sequence"/>
</dbReference>
<dbReference type="STRING" id="92696.A0A4R0RSU3"/>
<dbReference type="PANTHER" id="PTHR42977">
    <property type="entry name" value="HYDROLASE-RELATED"/>
    <property type="match status" value="1"/>
</dbReference>
<feature type="domain" description="AB hydrolase-1" evidence="2">
    <location>
        <begin position="32"/>
        <end position="148"/>
    </location>
</feature>
<gene>
    <name evidence="3" type="ORF">EIP91_010378</name>
</gene>
<dbReference type="InterPro" id="IPR029058">
    <property type="entry name" value="AB_hydrolase_fold"/>
</dbReference>
<organism evidence="3 4">
    <name type="scientific">Steccherinum ochraceum</name>
    <dbReference type="NCBI Taxonomy" id="92696"/>
    <lineage>
        <taxon>Eukaryota</taxon>
        <taxon>Fungi</taxon>
        <taxon>Dikarya</taxon>
        <taxon>Basidiomycota</taxon>
        <taxon>Agaricomycotina</taxon>
        <taxon>Agaricomycetes</taxon>
        <taxon>Polyporales</taxon>
        <taxon>Steccherinaceae</taxon>
        <taxon>Steccherinum</taxon>
    </lineage>
</organism>
<sequence>MTSPATLIKQITVDDGISVFYREAGSPTAPKILLLHGFPTSSFQYRNLITRLAEKYHVLAPDFPGFGFTEVPEERKYKYTFDNLTKTLTAWIDALKLTKYAIYIFDYGSPTGLRVALQRPQAITAIITQNGNAYEEGLGPFWDTIRKFWVDPATERAGFLKLFTSFETTKSQYVLGAPDPTAIPPETYHLDYYLINRPGNPEIQVDIMFDYQNNVKLYPTFHKYFREYNPPTLAVWGKTDPFFVPAGAEAYKRDNPKAEVKFLDAGHFPLESHNDEIADLILAFLAKHNI</sequence>
<dbReference type="InterPro" id="IPR051340">
    <property type="entry name" value="Haloalkane_dehalogenase"/>
</dbReference>
<keyword evidence="1" id="KW-0378">Hydrolase</keyword>
<evidence type="ECO:0000259" key="2">
    <source>
        <dbReference type="Pfam" id="PF00561"/>
    </source>
</evidence>
<keyword evidence="4" id="KW-1185">Reference proteome</keyword>
<dbReference type="EMBL" id="RWJN01000062">
    <property type="protein sequence ID" value="TCD68589.1"/>
    <property type="molecule type" value="Genomic_DNA"/>
</dbReference>
<feature type="domain" description="AB hydrolase-1" evidence="2">
    <location>
        <begin position="221"/>
        <end position="272"/>
    </location>
</feature>
<dbReference type="Pfam" id="PF00561">
    <property type="entry name" value="Abhydrolase_1"/>
    <property type="match status" value="2"/>
</dbReference>
<dbReference type="PANTHER" id="PTHR42977:SF3">
    <property type="entry name" value="AB HYDROLASE-1 DOMAIN-CONTAINING PROTEIN"/>
    <property type="match status" value="1"/>
</dbReference>
<proteinExistence type="predicted"/>
<dbReference type="Gene3D" id="3.40.50.1820">
    <property type="entry name" value="alpha/beta hydrolase"/>
    <property type="match status" value="1"/>
</dbReference>
<comment type="caution">
    <text evidence="3">The sequence shown here is derived from an EMBL/GenBank/DDBJ whole genome shotgun (WGS) entry which is preliminary data.</text>
</comment>